<evidence type="ECO:0000256" key="2">
    <source>
        <dbReference type="ARBA" id="ARBA00010095"/>
    </source>
</evidence>
<evidence type="ECO:0000313" key="8">
    <source>
        <dbReference type="Proteomes" id="UP000193685"/>
    </source>
</evidence>
<dbReference type="SMART" id="SM01398">
    <property type="entry name" value="Cornichon"/>
    <property type="match status" value="1"/>
</dbReference>
<dbReference type="GO" id="GO:0016020">
    <property type="term" value="C:membrane"/>
    <property type="evidence" value="ECO:0007669"/>
    <property type="project" value="UniProtKB-SubCell"/>
</dbReference>
<dbReference type="OMA" id="YTVICVD"/>
<feature type="transmembrane region" description="Helical" evidence="6">
    <location>
        <begin position="47"/>
        <end position="69"/>
    </location>
</feature>
<name>A0A1Y2F1B9_PROLT</name>
<dbReference type="GeneID" id="63788120"/>
<keyword evidence="5 6" id="KW-0472">Membrane</keyword>
<comment type="similarity">
    <text evidence="2">Belongs to the cornichon family.</text>
</comment>
<evidence type="ECO:0000256" key="6">
    <source>
        <dbReference type="SAM" id="Phobius"/>
    </source>
</evidence>
<keyword evidence="4 6" id="KW-1133">Transmembrane helix</keyword>
<gene>
    <name evidence="7" type="ORF">BCR37DRAFT_394791</name>
</gene>
<dbReference type="RefSeq" id="XP_040723086.1">
    <property type="nucleotide sequence ID" value="XM_040871521.1"/>
</dbReference>
<dbReference type="Proteomes" id="UP000193685">
    <property type="component" value="Unassembled WGS sequence"/>
</dbReference>
<reference evidence="7 8" key="1">
    <citation type="submission" date="2016-07" db="EMBL/GenBank/DDBJ databases">
        <title>Pervasive Adenine N6-methylation of Active Genes in Fungi.</title>
        <authorList>
            <consortium name="DOE Joint Genome Institute"/>
            <person name="Mondo S.J."/>
            <person name="Dannebaum R.O."/>
            <person name="Kuo R.C."/>
            <person name="Labutti K."/>
            <person name="Haridas S."/>
            <person name="Kuo A."/>
            <person name="Salamov A."/>
            <person name="Ahrendt S.R."/>
            <person name="Lipzen A."/>
            <person name="Sullivan W."/>
            <person name="Andreopoulos W.B."/>
            <person name="Clum A."/>
            <person name="Lindquist E."/>
            <person name="Daum C."/>
            <person name="Ramamoorthy G.K."/>
            <person name="Gryganskyi A."/>
            <person name="Culley D."/>
            <person name="Magnuson J.K."/>
            <person name="James T.Y."/>
            <person name="O'Malley M.A."/>
            <person name="Stajich J.E."/>
            <person name="Spatafora J.W."/>
            <person name="Visel A."/>
            <person name="Grigoriev I.V."/>
        </authorList>
    </citation>
    <scope>NUCLEOTIDE SEQUENCE [LARGE SCALE GENOMIC DNA]</scope>
    <source>
        <strain evidence="7 8">12-1054</strain>
    </source>
</reference>
<accession>A0A1Y2F1B9</accession>
<evidence type="ECO:0000313" key="7">
    <source>
        <dbReference type="EMBL" id="ORY77701.1"/>
    </source>
</evidence>
<proteinExistence type="inferred from homology"/>
<evidence type="ECO:0000256" key="5">
    <source>
        <dbReference type="ARBA" id="ARBA00023136"/>
    </source>
</evidence>
<organism evidence="7 8">
    <name type="scientific">Protomyces lactucae-debilis</name>
    <dbReference type="NCBI Taxonomy" id="2754530"/>
    <lineage>
        <taxon>Eukaryota</taxon>
        <taxon>Fungi</taxon>
        <taxon>Dikarya</taxon>
        <taxon>Ascomycota</taxon>
        <taxon>Taphrinomycotina</taxon>
        <taxon>Taphrinomycetes</taxon>
        <taxon>Taphrinales</taxon>
        <taxon>Protomycetaceae</taxon>
        <taxon>Protomyces</taxon>
    </lineage>
</organism>
<dbReference type="STRING" id="56484.A0A1Y2F1B9"/>
<keyword evidence="3 6" id="KW-0812">Transmembrane</keyword>
<protein>
    <submittedName>
        <fullName evidence="7">Cornichon</fullName>
    </submittedName>
</protein>
<feature type="transmembrane region" description="Helical" evidence="6">
    <location>
        <begin position="6"/>
        <end position="26"/>
    </location>
</feature>
<dbReference type="OrthoDB" id="434393at2759"/>
<comment type="subcellular location">
    <subcellularLocation>
        <location evidence="1">Membrane</location>
        <topology evidence="1">Multi-pass membrane protein</topology>
    </subcellularLocation>
</comment>
<dbReference type="PANTHER" id="PTHR12290">
    <property type="entry name" value="CORNICHON-RELATED"/>
    <property type="match status" value="1"/>
</dbReference>
<dbReference type="AlphaFoldDB" id="A0A1Y2F1B9"/>
<dbReference type="GO" id="GO:0016192">
    <property type="term" value="P:vesicle-mediated transport"/>
    <property type="evidence" value="ECO:0007669"/>
    <property type="project" value="InterPro"/>
</dbReference>
<dbReference type="EMBL" id="MCFI01000019">
    <property type="protein sequence ID" value="ORY77701.1"/>
    <property type="molecule type" value="Genomic_DNA"/>
</dbReference>
<sequence length="121" mass="14048">MAVWPFIAAMSLNFVLVLHTIFEVTVYSDLSIDYMNPRDAADKINPYVLPSMGLHGLLMLMLLLTGKWLSLLLNVPLMAWNIKRLLKQDHIIEPTEVFRKLPQHQKESYIRVASFSALFFW</sequence>
<evidence type="ECO:0000256" key="4">
    <source>
        <dbReference type="ARBA" id="ARBA00022989"/>
    </source>
</evidence>
<comment type="caution">
    <text evidence="7">The sequence shown here is derived from an EMBL/GenBank/DDBJ whole genome shotgun (WGS) entry which is preliminary data.</text>
</comment>
<keyword evidence="8" id="KW-1185">Reference proteome</keyword>
<dbReference type="Pfam" id="PF03311">
    <property type="entry name" value="Cornichon"/>
    <property type="match status" value="1"/>
</dbReference>
<evidence type="ECO:0000256" key="1">
    <source>
        <dbReference type="ARBA" id="ARBA00004141"/>
    </source>
</evidence>
<dbReference type="InterPro" id="IPR003377">
    <property type="entry name" value="Cornichon"/>
</dbReference>
<evidence type="ECO:0000256" key="3">
    <source>
        <dbReference type="ARBA" id="ARBA00022692"/>
    </source>
</evidence>